<dbReference type="InterPro" id="IPR000653">
    <property type="entry name" value="DegT/StrS_aminotransferase"/>
</dbReference>
<comment type="similarity">
    <text evidence="1">Belongs to the DegT/DnrJ/EryC1 family.</text>
</comment>
<accession>A0A832V8D6</accession>
<dbReference type="AlphaFoldDB" id="A0A832V8D6"/>
<dbReference type="GO" id="GO:0030170">
    <property type="term" value="F:pyridoxal phosphate binding"/>
    <property type="evidence" value="ECO:0007669"/>
    <property type="project" value="TreeGrafter"/>
</dbReference>
<dbReference type="Pfam" id="PF01041">
    <property type="entry name" value="DegT_DnrJ_EryC1"/>
    <property type="match status" value="1"/>
</dbReference>
<keyword evidence="2" id="KW-0808">Transferase</keyword>
<protein>
    <submittedName>
        <fullName evidence="2">DegT/DnrJ/EryC1/StrS family aminotransferase</fullName>
    </submittedName>
</protein>
<reference evidence="2 3" key="1">
    <citation type="journal article" name="Nat. Commun.">
        <title>Undinarchaeota illuminate DPANN phylogeny and the impact of gene transfer on archaeal evolution.</title>
        <authorList>
            <person name="Dombrowski N."/>
            <person name="Williams T.A."/>
            <person name="Sun J."/>
            <person name="Woodcroft B.J."/>
            <person name="Lee J.H."/>
            <person name="Minh B.Q."/>
            <person name="Rinke C."/>
            <person name="Spang A."/>
        </authorList>
    </citation>
    <scope>NUCLEOTIDE SEQUENCE [LARGE SCALE GENOMIC DNA]</scope>
    <source>
        <strain evidence="2">MAG_bin17</strain>
    </source>
</reference>
<evidence type="ECO:0000256" key="1">
    <source>
        <dbReference type="RuleBase" id="RU004508"/>
    </source>
</evidence>
<dbReference type="Proteomes" id="UP000604391">
    <property type="component" value="Unassembled WGS sequence"/>
</dbReference>
<dbReference type="Gene3D" id="3.40.640.10">
    <property type="entry name" value="Type I PLP-dependent aspartate aminotransferase-like (Major domain)"/>
    <property type="match status" value="1"/>
</dbReference>
<dbReference type="InterPro" id="IPR015424">
    <property type="entry name" value="PyrdxlP-dep_Trfase"/>
</dbReference>
<organism evidence="2 3">
    <name type="scientific">Candidatus Undinarchaeum marinum</name>
    <dbReference type="NCBI Taxonomy" id="2756141"/>
    <lineage>
        <taxon>Archaea</taxon>
        <taxon>Candidatus Undinarchaeota</taxon>
        <taxon>Candidatus Undinarchaeia</taxon>
        <taxon>Candidatus Undinarchaeales</taxon>
        <taxon>Candidatus Undinarchaeaceae</taxon>
        <taxon>Candidatus Undinarchaeum</taxon>
    </lineage>
</organism>
<dbReference type="SUPFAM" id="SSF53383">
    <property type="entry name" value="PLP-dependent transferases"/>
    <property type="match status" value="1"/>
</dbReference>
<dbReference type="PIRSF" id="PIRSF000390">
    <property type="entry name" value="PLP_StrS"/>
    <property type="match status" value="1"/>
</dbReference>
<dbReference type="EMBL" id="DVAD01000009">
    <property type="protein sequence ID" value="HIJ99520.1"/>
    <property type="molecule type" value="Genomic_DNA"/>
</dbReference>
<evidence type="ECO:0000313" key="3">
    <source>
        <dbReference type="Proteomes" id="UP000604391"/>
    </source>
</evidence>
<dbReference type="PANTHER" id="PTHR30244:SF34">
    <property type="entry name" value="DTDP-4-AMINO-4,6-DIDEOXYGALACTOSE TRANSAMINASE"/>
    <property type="match status" value="1"/>
</dbReference>
<comment type="caution">
    <text evidence="2">The sequence shown here is derived from an EMBL/GenBank/DDBJ whole genome shotgun (WGS) entry which is preliminary data.</text>
</comment>
<dbReference type="InterPro" id="IPR015422">
    <property type="entry name" value="PyrdxlP-dep_Trfase_small"/>
</dbReference>
<dbReference type="GO" id="GO:0008483">
    <property type="term" value="F:transaminase activity"/>
    <property type="evidence" value="ECO:0007669"/>
    <property type="project" value="UniProtKB-KW"/>
</dbReference>
<evidence type="ECO:0000313" key="2">
    <source>
        <dbReference type="EMBL" id="HIJ99520.1"/>
    </source>
</evidence>
<keyword evidence="2" id="KW-0032">Aminotransferase</keyword>
<dbReference type="Gene3D" id="3.90.1150.10">
    <property type="entry name" value="Aspartate Aminotransferase, domain 1"/>
    <property type="match status" value="1"/>
</dbReference>
<dbReference type="CDD" id="cd00616">
    <property type="entry name" value="AHBA_syn"/>
    <property type="match status" value="1"/>
</dbReference>
<gene>
    <name evidence="2" type="ORF">H1011_01690</name>
</gene>
<keyword evidence="3" id="KW-1185">Reference proteome</keyword>
<dbReference type="GO" id="GO:0000271">
    <property type="term" value="P:polysaccharide biosynthetic process"/>
    <property type="evidence" value="ECO:0007669"/>
    <property type="project" value="TreeGrafter"/>
</dbReference>
<keyword evidence="1" id="KW-0663">Pyridoxal phosphate</keyword>
<name>A0A832V8D6_9ARCH</name>
<dbReference type="PANTHER" id="PTHR30244">
    <property type="entry name" value="TRANSAMINASE"/>
    <property type="match status" value="1"/>
</dbReference>
<proteinExistence type="inferred from homology"/>
<sequence>MKVPLFKTYWNQEDIDSVKTVIERGTYWATGPEIEEFEKKIAEFVGTKYCLAFNSGTSALHTLLLVHGVKEKEVIVPSFTFIATANAVVLAGGIPVFAESEPETYGLDADDVESRITEKTAAILNLDFGGFPARDHEKLREIADRHNILYIGDSAESLGSSINGKMLGSIADSTIFSFCQNKVISTGEGGVIVTNNESVYEKAKLIRSHGRVELADDYFSSTEDNDYIQIGYNYRMPTMCAALGISQMNKISENIKMRRTNAEHLNLGLGKIKNVKTPVLIEGHLQVYQMYTIQLNDKSTRDALQNHLSKNGITTKVYFNPVHLKTVYKNMGCSEGDLPKTEALSGKVLTLPMYPSLTEAEMDHIINSVEEFFNNA</sequence>
<dbReference type="InterPro" id="IPR015421">
    <property type="entry name" value="PyrdxlP-dep_Trfase_major"/>
</dbReference>